<dbReference type="Proteomes" id="UP000828390">
    <property type="component" value="Unassembled WGS sequence"/>
</dbReference>
<protein>
    <submittedName>
        <fullName evidence="1">Uncharacterized protein</fullName>
    </submittedName>
</protein>
<evidence type="ECO:0000313" key="1">
    <source>
        <dbReference type="EMBL" id="KAH3752267.1"/>
    </source>
</evidence>
<gene>
    <name evidence="1" type="ORF">DPMN_186883</name>
</gene>
<organism evidence="1 2">
    <name type="scientific">Dreissena polymorpha</name>
    <name type="common">Zebra mussel</name>
    <name type="synonym">Mytilus polymorpha</name>
    <dbReference type="NCBI Taxonomy" id="45954"/>
    <lineage>
        <taxon>Eukaryota</taxon>
        <taxon>Metazoa</taxon>
        <taxon>Spiralia</taxon>
        <taxon>Lophotrochozoa</taxon>
        <taxon>Mollusca</taxon>
        <taxon>Bivalvia</taxon>
        <taxon>Autobranchia</taxon>
        <taxon>Heteroconchia</taxon>
        <taxon>Euheterodonta</taxon>
        <taxon>Imparidentia</taxon>
        <taxon>Neoheterodontei</taxon>
        <taxon>Myida</taxon>
        <taxon>Dreissenoidea</taxon>
        <taxon>Dreissenidae</taxon>
        <taxon>Dreissena</taxon>
    </lineage>
</organism>
<reference evidence="1" key="1">
    <citation type="journal article" date="2019" name="bioRxiv">
        <title>The Genome of the Zebra Mussel, Dreissena polymorpha: A Resource for Invasive Species Research.</title>
        <authorList>
            <person name="McCartney M.A."/>
            <person name="Auch B."/>
            <person name="Kono T."/>
            <person name="Mallez S."/>
            <person name="Zhang Y."/>
            <person name="Obille A."/>
            <person name="Becker A."/>
            <person name="Abrahante J.E."/>
            <person name="Garbe J."/>
            <person name="Badalamenti J.P."/>
            <person name="Herman A."/>
            <person name="Mangelson H."/>
            <person name="Liachko I."/>
            <person name="Sullivan S."/>
            <person name="Sone E.D."/>
            <person name="Koren S."/>
            <person name="Silverstein K.A.T."/>
            <person name="Beckman K.B."/>
            <person name="Gohl D.M."/>
        </authorList>
    </citation>
    <scope>NUCLEOTIDE SEQUENCE</scope>
    <source>
        <strain evidence="1">Duluth1</strain>
        <tissue evidence="1">Whole animal</tissue>
    </source>
</reference>
<accession>A0A9D4DMA7</accession>
<keyword evidence="2" id="KW-1185">Reference proteome</keyword>
<dbReference type="EMBL" id="JAIWYP010000010">
    <property type="protein sequence ID" value="KAH3752267.1"/>
    <property type="molecule type" value="Genomic_DNA"/>
</dbReference>
<sequence>MSQPPAKRRRVELTLQDGDFLVTAYTLLNIAENKIVKEKCAFKQRVILDFFVKSKTSKICRF</sequence>
<evidence type="ECO:0000313" key="2">
    <source>
        <dbReference type="Proteomes" id="UP000828390"/>
    </source>
</evidence>
<reference evidence="1" key="2">
    <citation type="submission" date="2020-11" db="EMBL/GenBank/DDBJ databases">
        <authorList>
            <person name="McCartney M.A."/>
            <person name="Auch B."/>
            <person name="Kono T."/>
            <person name="Mallez S."/>
            <person name="Becker A."/>
            <person name="Gohl D.M."/>
            <person name="Silverstein K.A.T."/>
            <person name="Koren S."/>
            <person name="Bechman K.B."/>
            <person name="Herman A."/>
            <person name="Abrahante J.E."/>
            <person name="Garbe J."/>
        </authorList>
    </citation>
    <scope>NUCLEOTIDE SEQUENCE</scope>
    <source>
        <strain evidence="1">Duluth1</strain>
        <tissue evidence="1">Whole animal</tissue>
    </source>
</reference>
<name>A0A9D4DMA7_DREPO</name>
<dbReference type="AlphaFoldDB" id="A0A9D4DMA7"/>
<comment type="caution">
    <text evidence="1">The sequence shown here is derived from an EMBL/GenBank/DDBJ whole genome shotgun (WGS) entry which is preliminary data.</text>
</comment>
<proteinExistence type="predicted"/>